<feature type="region of interest" description="Disordered" evidence="1">
    <location>
        <begin position="1"/>
        <end position="68"/>
    </location>
</feature>
<organism evidence="2">
    <name type="scientific">Amorphochlora amoebiformis</name>
    <dbReference type="NCBI Taxonomy" id="1561963"/>
    <lineage>
        <taxon>Eukaryota</taxon>
        <taxon>Sar</taxon>
        <taxon>Rhizaria</taxon>
        <taxon>Cercozoa</taxon>
        <taxon>Chlorarachniophyceae</taxon>
        <taxon>Amorphochlora</taxon>
    </lineage>
</organism>
<gene>
    <name evidence="2" type="ORF">LAMO00422_LOCUS16897</name>
</gene>
<dbReference type="InterPro" id="IPR036034">
    <property type="entry name" value="PDZ_sf"/>
</dbReference>
<dbReference type="Gene3D" id="2.30.42.10">
    <property type="match status" value="1"/>
</dbReference>
<feature type="compositionally biased region" description="Polar residues" evidence="1">
    <location>
        <begin position="30"/>
        <end position="46"/>
    </location>
</feature>
<evidence type="ECO:0000313" key="2">
    <source>
        <dbReference type="EMBL" id="CAD8457946.1"/>
    </source>
</evidence>
<evidence type="ECO:0000256" key="1">
    <source>
        <dbReference type="SAM" id="MobiDB-lite"/>
    </source>
</evidence>
<feature type="region of interest" description="Disordered" evidence="1">
    <location>
        <begin position="295"/>
        <end position="321"/>
    </location>
</feature>
<accession>A0A7S0DLK6</accession>
<evidence type="ECO:0008006" key="3">
    <source>
        <dbReference type="Google" id="ProtNLM"/>
    </source>
</evidence>
<dbReference type="SUPFAM" id="SSF50156">
    <property type="entry name" value="PDZ domain-like"/>
    <property type="match status" value="1"/>
</dbReference>
<name>A0A7S0DLK6_9EUKA</name>
<dbReference type="EMBL" id="HBEM01024866">
    <property type="protein sequence ID" value="CAD8457946.1"/>
    <property type="molecule type" value="Transcribed_RNA"/>
</dbReference>
<proteinExistence type="predicted"/>
<protein>
    <recommendedName>
        <fullName evidence="3">PDZ domain-containing protein</fullName>
    </recommendedName>
</protein>
<sequence>MERPEFSVRAIQSLPESLQSKTRSIDRSENAQTSTRCVDSACSTPRNKQRIARPKEEYTPNSHEPPRRKLNLKTLRLGRRPSYQTQDLTDAFTPFNSTSEPNLRLAEGDIQGLDGEGLKLVTFDVRVKLGMSISDVKSSEDGEIRVTRVQTGGQADHLGVCAGWTLVSVEGNQISSDFDANDVKRLIAERITAMEPKDWRIRMFFSEAKEIDEDLIKELELPDKKRFEKAKERASKAKVRLATSKRDRKRSFMYSDLPSLSASLEKKSSWGRWKKRTVQVREFAIFYSKKSDILRNRESSRSPPRRSSMPPTPNSTRVKEGGVTRIPLSIVEGVFLNGDRLVVRCAMNSKVTFRAPRGSRVNLKVWRRGLEMHRQFLKSVMIACKSPDKSPVRNSSRLYRHTTA</sequence>
<reference evidence="2" key="1">
    <citation type="submission" date="2021-01" db="EMBL/GenBank/DDBJ databases">
        <authorList>
            <person name="Corre E."/>
            <person name="Pelletier E."/>
            <person name="Niang G."/>
            <person name="Scheremetjew M."/>
            <person name="Finn R."/>
            <person name="Kale V."/>
            <person name="Holt S."/>
            <person name="Cochrane G."/>
            <person name="Meng A."/>
            <person name="Brown T."/>
            <person name="Cohen L."/>
        </authorList>
    </citation>
    <scope>NUCLEOTIDE SEQUENCE</scope>
    <source>
        <strain evidence="2">CCMP2058</strain>
    </source>
</reference>
<dbReference type="AlphaFoldDB" id="A0A7S0DLK6"/>